<accession>A0A9P4I270</accession>
<dbReference type="GO" id="GO:0016020">
    <property type="term" value="C:membrane"/>
    <property type="evidence" value="ECO:0007669"/>
    <property type="project" value="UniProtKB-SubCell"/>
</dbReference>
<comment type="subcellular location">
    <subcellularLocation>
        <location evidence="2">Membrane</location>
    </subcellularLocation>
</comment>
<evidence type="ECO:0000256" key="11">
    <source>
        <dbReference type="ARBA" id="ARBA00023316"/>
    </source>
</evidence>
<dbReference type="PANTHER" id="PTHR10963">
    <property type="entry name" value="GLYCOSYL HYDROLASE-RELATED"/>
    <property type="match status" value="1"/>
</dbReference>
<feature type="chain" id="PRO_5040371676" description="chitinase" evidence="13">
    <location>
        <begin position="21"/>
        <end position="324"/>
    </location>
</feature>
<gene>
    <name evidence="15" type="ORF">K490DRAFT_32952</name>
</gene>
<comment type="catalytic activity">
    <reaction evidence="1">
        <text>Random endo-hydrolysis of N-acetyl-beta-D-glucosaminide (1-&gt;4)-beta-linkages in chitin and chitodextrins.</text>
        <dbReference type="EC" id="3.2.1.14"/>
    </reaction>
</comment>
<dbReference type="Proteomes" id="UP000799776">
    <property type="component" value="Unassembled WGS sequence"/>
</dbReference>
<dbReference type="OrthoDB" id="4781at2759"/>
<dbReference type="GO" id="GO:0016757">
    <property type="term" value="F:glycosyltransferase activity"/>
    <property type="evidence" value="ECO:0007669"/>
    <property type="project" value="UniProtKB-KW"/>
</dbReference>
<evidence type="ECO:0000256" key="10">
    <source>
        <dbReference type="ARBA" id="ARBA00023295"/>
    </source>
</evidence>
<evidence type="ECO:0000259" key="14">
    <source>
        <dbReference type="PROSITE" id="PS51762"/>
    </source>
</evidence>
<name>A0A9P4I270_9PEZI</name>
<keyword evidence="16" id="KW-1185">Reference proteome</keyword>
<keyword evidence="9" id="KW-0325">Glycoprotein</keyword>
<evidence type="ECO:0000256" key="13">
    <source>
        <dbReference type="SAM" id="SignalP"/>
    </source>
</evidence>
<keyword evidence="10" id="KW-0326">Glycosidase</keyword>
<proteinExistence type="inferred from homology"/>
<dbReference type="GO" id="GO:0031505">
    <property type="term" value="P:fungal-type cell wall organization"/>
    <property type="evidence" value="ECO:0007669"/>
    <property type="project" value="TreeGrafter"/>
</dbReference>
<evidence type="ECO:0000313" key="15">
    <source>
        <dbReference type="EMBL" id="KAF2091822.1"/>
    </source>
</evidence>
<evidence type="ECO:0000256" key="4">
    <source>
        <dbReference type="ARBA" id="ARBA00022676"/>
    </source>
</evidence>
<dbReference type="PROSITE" id="PS51762">
    <property type="entry name" value="GH16_2"/>
    <property type="match status" value="1"/>
</dbReference>
<evidence type="ECO:0000256" key="9">
    <source>
        <dbReference type="ARBA" id="ARBA00023180"/>
    </source>
</evidence>
<dbReference type="GO" id="GO:0008843">
    <property type="term" value="F:endochitinase activity"/>
    <property type="evidence" value="ECO:0007669"/>
    <property type="project" value="UniProtKB-EC"/>
</dbReference>
<evidence type="ECO:0000256" key="12">
    <source>
        <dbReference type="ARBA" id="ARBA00038074"/>
    </source>
</evidence>
<evidence type="ECO:0000256" key="5">
    <source>
        <dbReference type="ARBA" id="ARBA00022679"/>
    </source>
</evidence>
<comment type="similarity">
    <text evidence="12">Belongs to the glycosyl hydrolase 16 family. CRH1 subfamily.</text>
</comment>
<keyword evidence="6 13" id="KW-0732">Signal</keyword>
<keyword evidence="4" id="KW-0328">Glycosyltransferase</keyword>
<dbReference type="GO" id="GO:0005975">
    <property type="term" value="P:carbohydrate metabolic process"/>
    <property type="evidence" value="ECO:0007669"/>
    <property type="project" value="InterPro"/>
</dbReference>
<keyword evidence="11" id="KW-0961">Cell wall biogenesis/degradation</keyword>
<dbReference type="SUPFAM" id="SSF49899">
    <property type="entry name" value="Concanavalin A-like lectins/glucanases"/>
    <property type="match status" value="1"/>
</dbReference>
<evidence type="ECO:0000256" key="2">
    <source>
        <dbReference type="ARBA" id="ARBA00004370"/>
    </source>
</evidence>
<keyword evidence="5" id="KW-0808">Transferase</keyword>
<dbReference type="Gene3D" id="2.60.120.200">
    <property type="match status" value="1"/>
</dbReference>
<dbReference type="InterPro" id="IPR013320">
    <property type="entry name" value="ConA-like_dom_sf"/>
</dbReference>
<evidence type="ECO:0000256" key="8">
    <source>
        <dbReference type="ARBA" id="ARBA00023136"/>
    </source>
</evidence>
<keyword evidence="7 15" id="KW-0378">Hydrolase</keyword>
<dbReference type="InterPro" id="IPR000757">
    <property type="entry name" value="Beta-glucanase-like"/>
</dbReference>
<dbReference type="EC" id="3.2.1.14" evidence="3"/>
<dbReference type="GO" id="GO:0009277">
    <property type="term" value="C:fungal-type cell wall"/>
    <property type="evidence" value="ECO:0007669"/>
    <property type="project" value="TreeGrafter"/>
</dbReference>
<comment type="caution">
    <text evidence="15">The sequence shown here is derived from an EMBL/GenBank/DDBJ whole genome shotgun (WGS) entry which is preliminary data.</text>
</comment>
<evidence type="ECO:0000256" key="1">
    <source>
        <dbReference type="ARBA" id="ARBA00000822"/>
    </source>
</evidence>
<sequence length="324" mass="34672">MRSFAAAAGLALLSAPFVAAQTYTSCNPTSNCMPTWDFTKGENESWTAAIGTNLGWDSELGAVFTIDSKTDAPTYHTDFYIFFGYVEVKMRAANGTGIISSIVIESEDLDEIDWEWLGGNNTSVETNYFGKGNTTTYDRAIYYDLETPCDTMHTYGINWTAEALTWYIDGEAVRTLEYSDALNGSNYPQTPSRVSLGSWAGGASSNYWTVQWAGGETDFDDAPFNMYVESVKVINYNPGMNYNYTDETGSWQSIDVLNHTVAKNTSTSTATASSGIGASETGASASGSAFAQSGTSAAAMGVDSSWIISGAVGIVGFALGFACL</sequence>
<feature type="signal peptide" evidence="13">
    <location>
        <begin position="1"/>
        <end position="20"/>
    </location>
</feature>
<protein>
    <recommendedName>
        <fullName evidence="3">chitinase</fullName>
        <ecNumber evidence="3">3.2.1.14</ecNumber>
    </recommendedName>
</protein>
<evidence type="ECO:0000256" key="6">
    <source>
        <dbReference type="ARBA" id="ARBA00022729"/>
    </source>
</evidence>
<feature type="domain" description="GH16" evidence="14">
    <location>
        <begin position="22"/>
        <end position="239"/>
    </location>
</feature>
<evidence type="ECO:0000256" key="3">
    <source>
        <dbReference type="ARBA" id="ARBA00012729"/>
    </source>
</evidence>
<dbReference type="PANTHER" id="PTHR10963:SF27">
    <property type="entry name" value="GLYCOSIDASE-RELATED"/>
    <property type="match status" value="1"/>
</dbReference>
<dbReference type="AlphaFoldDB" id="A0A9P4I270"/>
<evidence type="ECO:0000256" key="7">
    <source>
        <dbReference type="ARBA" id="ARBA00022801"/>
    </source>
</evidence>
<dbReference type="CDD" id="cd02183">
    <property type="entry name" value="GH16_fungal_CRH1_transglycosylase"/>
    <property type="match status" value="1"/>
</dbReference>
<organism evidence="15 16">
    <name type="scientific">Saccharata proteae CBS 121410</name>
    <dbReference type="NCBI Taxonomy" id="1314787"/>
    <lineage>
        <taxon>Eukaryota</taxon>
        <taxon>Fungi</taxon>
        <taxon>Dikarya</taxon>
        <taxon>Ascomycota</taxon>
        <taxon>Pezizomycotina</taxon>
        <taxon>Dothideomycetes</taxon>
        <taxon>Dothideomycetes incertae sedis</taxon>
        <taxon>Botryosphaeriales</taxon>
        <taxon>Saccharataceae</taxon>
        <taxon>Saccharata</taxon>
    </lineage>
</organism>
<dbReference type="Pfam" id="PF00722">
    <property type="entry name" value="Glyco_hydro_16"/>
    <property type="match status" value="1"/>
</dbReference>
<reference evidence="15" key="1">
    <citation type="journal article" date="2020" name="Stud. Mycol.">
        <title>101 Dothideomycetes genomes: a test case for predicting lifestyles and emergence of pathogens.</title>
        <authorList>
            <person name="Haridas S."/>
            <person name="Albert R."/>
            <person name="Binder M."/>
            <person name="Bloem J."/>
            <person name="Labutti K."/>
            <person name="Salamov A."/>
            <person name="Andreopoulos B."/>
            <person name="Baker S."/>
            <person name="Barry K."/>
            <person name="Bills G."/>
            <person name="Bluhm B."/>
            <person name="Cannon C."/>
            <person name="Castanera R."/>
            <person name="Culley D."/>
            <person name="Daum C."/>
            <person name="Ezra D."/>
            <person name="Gonzalez J."/>
            <person name="Henrissat B."/>
            <person name="Kuo A."/>
            <person name="Liang C."/>
            <person name="Lipzen A."/>
            <person name="Lutzoni F."/>
            <person name="Magnuson J."/>
            <person name="Mondo S."/>
            <person name="Nolan M."/>
            <person name="Ohm R."/>
            <person name="Pangilinan J."/>
            <person name="Park H.-J."/>
            <person name="Ramirez L."/>
            <person name="Alfaro M."/>
            <person name="Sun H."/>
            <person name="Tritt A."/>
            <person name="Yoshinaga Y."/>
            <person name="Zwiers L.-H."/>
            <person name="Turgeon B."/>
            <person name="Goodwin S."/>
            <person name="Spatafora J."/>
            <person name="Crous P."/>
            <person name="Grigoriev I."/>
        </authorList>
    </citation>
    <scope>NUCLEOTIDE SEQUENCE</scope>
    <source>
        <strain evidence="15">CBS 121410</strain>
    </source>
</reference>
<keyword evidence="8" id="KW-0472">Membrane</keyword>
<evidence type="ECO:0000313" key="16">
    <source>
        <dbReference type="Proteomes" id="UP000799776"/>
    </source>
</evidence>
<dbReference type="InterPro" id="IPR050546">
    <property type="entry name" value="Glycosyl_Hydrlase_16"/>
</dbReference>
<dbReference type="EMBL" id="ML978711">
    <property type="protein sequence ID" value="KAF2091822.1"/>
    <property type="molecule type" value="Genomic_DNA"/>
</dbReference>